<keyword evidence="5 7" id="KW-0479">Metal-binding</keyword>
<evidence type="ECO:0000256" key="6">
    <source>
        <dbReference type="ARBA" id="ARBA00023002"/>
    </source>
</evidence>
<dbReference type="GO" id="GO:0008901">
    <property type="term" value="F:ferredoxin hydrogenase activity"/>
    <property type="evidence" value="ECO:0007669"/>
    <property type="project" value="InterPro"/>
</dbReference>
<dbReference type="Proteomes" id="UP000885936">
    <property type="component" value="Unassembled WGS sequence"/>
</dbReference>
<name>A0A7J2S2Q3_9EURY</name>
<keyword evidence="6" id="KW-0560">Oxidoreductase</keyword>
<keyword evidence="7" id="KW-0460">Magnesium</keyword>
<dbReference type="InterPro" id="IPR001501">
    <property type="entry name" value="Ni-dep_hyd_lsu"/>
</dbReference>
<keyword evidence="7" id="KW-0408">Iron</keyword>
<evidence type="ECO:0000256" key="5">
    <source>
        <dbReference type="ARBA" id="ARBA00022723"/>
    </source>
</evidence>
<feature type="non-terminal residue" evidence="8">
    <location>
        <position position="134"/>
    </location>
</feature>
<dbReference type="SUPFAM" id="SSF56762">
    <property type="entry name" value="HydB/Nqo4-like"/>
    <property type="match status" value="1"/>
</dbReference>
<evidence type="ECO:0000256" key="2">
    <source>
        <dbReference type="ARBA" id="ARBA00004196"/>
    </source>
</evidence>
<dbReference type="InterPro" id="IPR018194">
    <property type="entry name" value="Ni-dep_hyd_lsu_Ni_BS"/>
</dbReference>
<dbReference type="InterPro" id="IPR029014">
    <property type="entry name" value="NiFe-Hase_large"/>
</dbReference>
<reference evidence="8" key="1">
    <citation type="journal article" date="2020" name="mSystems">
        <title>Genome- and Community-Level Interaction Insights into Carbon Utilization and Element Cycling Functions of Hydrothermarchaeota in Hydrothermal Sediment.</title>
        <authorList>
            <person name="Zhou Z."/>
            <person name="Liu Y."/>
            <person name="Xu W."/>
            <person name="Pan J."/>
            <person name="Luo Z.H."/>
            <person name="Li M."/>
        </authorList>
    </citation>
    <scope>NUCLEOTIDE SEQUENCE [LARGE SCALE GENOMIC DNA]</scope>
    <source>
        <strain evidence="8">HyVt-386</strain>
    </source>
</reference>
<evidence type="ECO:0000313" key="8">
    <source>
        <dbReference type="EMBL" id="HEC56900.1"/>
    </source>
</evidence>
<comment type="similarity">
    <text evidence="3">Belongs to the [NiFe]/[NiFeSe] hydrogenase large subunit family.</text>
</comment>
<feature type="binding site" evidence="7">
    <location>
        <position position="44"/>
    </location>
    <ligand>
        <name>Mg(2+)</name>
        <dbReference type="ChEBI" id="CHEBI:18420"/>
    </ligand>
</feature>
<protein>
    <submittedName>
        <fullName evidence="8">Cytochrome C</fullName>
    </submittedName>
</protein>
<comment type="caution">
    <text evidence="8">The sequence shown here is derived from an EMBL/GenBank/DDBJ whole genome shotgun (WGS) entry which is preliminary data.</text>
</comment>
<evidence type="ECO:0000256" key="3">
    <source>
        <dbReference type="ARBA" id="ARBA00009292"/>
    </source>
</evidence>
<organism evidence="8">
    <name type="scientific">Candidatus Syntropharchaeum butanivorans</name>
    <dbReference type="NCBI Taxonomy" id="1839936"/>
    <lineage>
        <taxon>Archaea</taxon>
        <taxon>Methanobacteriati</taxon>
        <taxon>Methanobacteriota</taxon>
        <taxon>Stenosarchaea group</taxon>
        <taxon>Methanomicrobia</taxon>
        <taxon>Methanosarcinales</taxon>
        <taxon>ANME-2 cluster</taxon>
        <taxon>Candidatus Syntropharchaeum</taxon>
    </lineage>
</organism>
<dbReference type="Pfam" id="PF00374">
    <property type="entry name" value="NiFeSe_Hases"/>
    <property type="match status" value="1"/>
</dbReference>
<dbReference type="GO" id="GO:0016151">
    <property type="term" value="F:nickel cation binding"/>
    <property type="evidence" value="ECO:0007669"/>
    <property type="project" value="InterPro"/>
</dbReference>
<dbReference type="InterPro" id="IPR050867">
    <property type="entry name" value="NiFe/NiFeSe_hydrgnase_LSU"/>
</dbReference>
<dbReference type="PROSITE" id="PS00507">
    <property type="entry name" value="NI_HGENASE_L_1"/>
    <property type="match status" value="1"/>
</dbReference>
<dbReference type="PANTHER" id="PTHR42958:SF4">
    <property type="entry name" value="HYDROGENASE EXPRESSION_FORMATION PROTEIN HUPK"/>
    <property type="match status" value="1"/>
</dbReference>
<feature type="binding site" evidence="7">
    <location>
        <position position="66"/>
    </location>
    <ligand>
        <name>Fe cation</name>
        <dbReference type="ChEBI" id="CHEBI:24875"/>
    </ligand>
</feature>
<feature type="binding site" evidence="7">
    <location>
        <position position="66"/>
    </location>
    <ligand>
        <name>Ni(2+)</name>
        <dbReference type="ChEBI" id="CHEBI:49786"/>
    </ligand>
</feature>
<evidence type="ECO:0000256" key="4">
    <source>
        <dbReference type="ARBA" id="ARBA00022596"/>
    </source>
</evidence>
<dbReference type="EMBL" id="DRIE01000052">
    <property type="protein sequence ID" value="HEC56900.1"/>
    <property type="molecule type" value="Genomic_DNA"/>
</dbReference>
<accession>A0A7J2S2Q3</accession>
<comment type="cofactor">
    <cofactor evidence="1 7">
        <name>Ni(2+)</name>
        <dbReference type="ChEBI" id="CHEBI:49786"/>
    </cofactor>
</comment>
<dbReference type="AlphaFoldDB" id="A0A7J2S2Q3"/>
<comment type="cofactor">
    <cofactor evidence="7">
        <name>Fe cation</name>
        <dbReference type="ChEBI" id="CHEBI:24875"/>
    </cofactor>
</comment>
<dbReference type="PANTHER" id="PTHR42958">
    <property type="entry name" value="HYDROGENASE-2 LARGE CHAIN"/>
    <property type="match status" value="1"/>
</dbReference>
<evidence type="ECO:0000256" key="1">
    <source>
        <dbReference type="ARBA" id="ARBA00001967"/>
    </source>
</evidence>
<feature type="binding site" evidence="7">
    <location>
        <position position="63"/>
    </location>
    <ligand>
        <name>Ni(2+)</name>
        <dbReference type="ChEBI" id="CHEBI:49786"/>
    </ligand>
</feature>
<keyword evidence="4 7" id="KW-0533">Nickel</keyword>
<gene>
    <name evidence="8" type="ORF">ENI32_03320</name>
</gene>
<comment type="subcellular location">
    <subcellularLocation>
        <location evidence="2">Cell envelope</location>
    </subcellularLocation>
</comment>
<dbReference type="Gene3D" id="1.10.645.10">
    <property type="entry name" value="Cytochrome-c3 Hydrogenase, chain B"/>
    <property type="match status" value="1"/>
</dbReference>
<proteinExistence type="inferred from homology"/>
<sequence>MMKEITIEPVTRIEGHLGIHATIDTESRRVKNAHAAGAMFRGLEIILRGREPSEAVLITQRACGVCPVPHAVASVIAVDQTYQASPPPMAVVIRNLVHGAEQLYDAEVGVINLEGPDYSEHAVKSFNPDWWDEA</sequence>
<evidence type="ECO:0000256" key="7">
    <source>
        <dbReference type="PIRSR" id="PIRSR601501-1"/>
    </source>
</evidence>